<accession>A0A381W096</accession>
<feature type="transmembrane region" description="Helical" evidence="1">
    <location>
        <begin position="76"/>
        <end position="103"/>
    </location>
</feature>
<feature type="transmembrane region" description="Helical" evidence="1">
    <location>
        <begin position="123"/>
        <end position="143"/>
    </location>
</feature>
<dbReference type="AlphaFoldDB" id="A0A381W096"/>
<name>A0A381W096_9ZZZZ</name>
<evidence type="ECO:0000256" key="1">
    <source>
        <dbReference type="SAM" id="Phobius"/>
    </source>
</evidence>
<dbReference type="EMBL" id="UINC01010162">
    <property type="protein sequence ID" value="SVA45313.1"/>
    <property type="molecule type" value="Genomic_DNA"/>
</dbReference>
<organism evidence="2">
    <name type="scientific">marine metagenome</name>
    <dbReference type="NCBI Taxonomy" id="408172"/>
    <lineage>
        <taxon>unclassified sequences</taxon>
        <taxon>metagenomes</taxon>
        <taxon>ecological metagenomes</taxon>
    </lineage>
</organism>
<evidence type="ECO:0000313" key="2">
    <source>
        <dbReference type="EMBL" id="SVA45313.1"/>
    </source>
</evidence>
<feature type="transmembrane region" description="Helical" evidence="1">
    <location>
        <begin position="155"/>
        <end position="178"/>
    </location>
</feature>
<reference evidence="2" key="1">
    <citation type="submission" date="2018-05" db="EMBL/GenBank/DDBJ databases">
        <authorList>
            <person name="Lanie J.A."/>
            <person name="Ng W.-L."/>
            <person name="Kazmierczak K.M."/>
            <person name="Andrzejewski T.M."/>
            <person name="Davidsen T.M."/>
            <person name="Wayne K.J."/>
            <person name="Tettelin H."/>
            <person name="Glass J.I."/>
            <person name="Rusch D."/>
            <person name="Podicherti R."/>
            <person name="Tsui H.-C.T."/>
            <person name="Winkler M.E."/>
        </authorList>
    </citation>
    <scope>NUCLEOTIDE SEQUENCE</scope>
</reference>
<proteinExistence type="predicted"/>
<sequence>MTMELRWSTLKSSLLMAKKQKSTNWYIKLEDKWVYSEYNRVNDPDHNKTTLFSTGGEGQRTFDSIRGSIRVMIVSSLLFICAYISPYPLAIYPAWLFFVAWFWKYGHESKMTSGYPYLEPSDGLGIFFVWLFSIPFFFIGYLIMNAIGGLVEGRLNTALVQFLTAILLVIVIAIYALWKDRQTSD</sequence>
<gene>
    <name evidence="2" type="ORF">METZ01_LOCUS98167</name>
</gene>
<keyword evidence="1" id="KW-1133">Transmembrane helix</keyword>
<protein>
    <submittedName>
        <fullName evidence="2">Uncharacterized protein</fullName>
    </submittedName>
</protein>
<keyword evidence="1" id="KW-0812">Transmembrane</keyword>
<keyword evidence="1" id="KW-0472">Membrane</keyword>